<name>A0AAD5MIM4_PARTN</name>
<sequence length="493" mass="54277">MEDRSRNKMGFLACTSYVVGNIIGSGIFITPTSILNYTQTVGLSIIVWIGCGLISLLGAICFIELGTSIPEPGCDFAYALFVGWDAIAFSFMWISVFITFPASAAVQAQTFGHYIMNGISPLLSVDLEWQEFGQRSLGFALLVVLTILNLYALDRYAAPFQVLVTSAKMLAMAIIVLTGFYYFFFAGWTHNLEHPMEGSVWVPGKLALAFYGGLWSYAGWDILNYGTPEIHKPTRNIPLSLISGILIVCVTYVAINFSYFVALSPEEVKNSTAVASDFAQKTLGNFSYAIPFMVSLLLIGTLNSNIFCGSRFMYAAAREGHLPTFLSCVNDKSNSPRAAVLGQVICTFAVSFIKIETLINYVTFVMWAQKAVSVAALLYIRYTELPVAEGAIKVPIVLTVLFMVISFLLVLVPFLEEPVVTFTGVVVVFSGLVFFYALVNPNEAPRFLKVINDKMTNITCHWLCCRPDVKKGVQKIDKNDSDELQGLDDSSKT</sequence>
<dbReference type="InterPro" id="IPR050598">
    <property type="entry name" value="AminoAcid_Transporter"/>
</dbReference>
<feature type="transmembrane region" description="Helical" evidence="5">
    <location>
        <begin position="420"/>
        <end position="439"/>
    </location>
</feature>
<keyword evidence="3 5" id="KW-1133">Transmembrane helix</keyword>
<reference evidence="6" key="1">
    <citation type="submission" date="2021-06" db="EMBL/GenBank/DDBJ databases">
        <title>Parelaphostrongylus tenuis whole genome reference sequence.</title>
        <authorList>
            <person name="Garwood T.J."/>
            <person name="Larsen P.A."/>
            <person name="Fountain-Jones N.M."/>
            <person name="Garbe J.R."/>
            <person name="Macchietto M.G."/>
            <person name="Kania S.A."/>
            <person name="Gerhold R.W."/>
            <person name="Richards J.E."/>
            <person name="Wolf T.M."/>
        </authorList>
    </citation>
    <scope>NUCLEOTIDE SEQUENCE</scope>
    <source>
        <strain evidence="6">MNPRO001-30</strain>
        <tissue evidence="6">Meninges</tissue>
    </source>
</reference>
<dbReference type="FunFam" id="1.20.1740.10:FF:000058">
    <property type="entry name" value="Amino Acid Transporter"/>
    <property type="match status" value="1"/>
</dbReference>
<feature type="transmembrane region" description="Helical" evidence="5">
    <location>
        <begin position="169"/>
        <end position="188"/>
    </location>
</feature>
<dbReference type="GO" id="GO:0015179">
    <property type="term" value="F:L-amino acid transmembrane transporter activity"/>
    <property type="evidence" value="ECO:0007669"/>
    <property type="project" value="TreeGrafter"/>
</dbReference>
<evidence type="ECO:0000256" key="2">
    <source>
        <dbReference type="ARBA" id="ARBA00022692"/>
    </source>
</evidence>
<dbReference type="Proteomes" id="UP001196413">
    <property type="component" value="Unassembled WGS sequence"/>
</dbReference>
<dbReference type="PANTHER" id="PTHR11785:SF502">
    <property type="entry name" value="AMINO ACID TRANSPORTER"/>
    <property type="match status" value="1"/>
</dbReference>
<dbReference type="Pfam" id="PF13520">
    <property type="entry name" value="AA_permease_2"/>
    <property type="match status" value="1"/>
</dbReference>
<keyword evidence="7" id="KW-1185">Reference proteome</keyword>
<proteinExistence type="predicted"/>
<feature type="transmembrane region" description="Helical" evidence="5">
    <location>
        <begin position="392"/>
        <end position="414"/>
    </location>
</feature>
<feature type="transmembrane region" description="Helical" evidence="5">
    <location>
        <begin position="239"/>
        <end position="262"/>
    </location>
</feature>
<feature type="transmembrane region" description="Helical" evidence="5">
    <location>
        <begin position="77"/>
        <end position="100"/>
    </location>
</feature>
<evidence type="ECO:0000256" key="3">
    <source>
        <dbReference type="ARBA" id="ARBA00022989"/>
    </source>
</evidence>
<evidence type="ECO:0000313" key="7">
    <source>
        <dbReference type="Proteomes" id="UP001196413"/>
    </source>
</evidence>
<dbReference type="PIRSF" id="PIRSF006060">
    <property type="entry name" value="AA_transporter"/>
    <property type="match status" value="1"/>
</dbReference>
<keyword evidence="4 5" id="KW-0472">Membrane</keyword>
<feature type="transmembrane region" description="Helical" evidence="5">
    <location>
        <begin position="361"/>
        <end position="380"/>
    </location>
</feature>
<dbReference type="Gene3D" id="1.20.1740.10">
    <property type="entry name" value="Amino acid/polyamine transporter I"/>
    <property type="match status" value="1"/>
</dbReference>
<comment type="subcellular location">
    <subcellularLocation>
        <location evidence="1">Membrane</location>
        <topology evidence="1">Multi-pass membrane protein</topology>
    </subcellularLocation>
</comment>
<evidence type="ECO:0000256" key="4">
    <source>
        <dbReference type="ARBA" id="ARBA00023136"/>
    </source>
</evidence>
<organism evidence="6 7">
    <name type="scientific">Parelaphostrongylus tenuis</name>
    <name type="common">Meningeal worm</name>
    <dbReference type="NCBI Taxonomy" id="148309"/>
    <lineage>
        <taxon>Eukaryota</taxon>
        <taxon>Metazoa</taxon>
        <taxon>Ecdysozoa</taxon>
        <taxon>Nematoda</taxon>
        <taxon>Chromadorea</taxon>
        <taxon>Rhabditida</taxon>
        <taxon>Rhabditina</taxon>
        <taxon>Rhabditomorpha</taxon>
        <taxon>Strongyloidea</taxon>
        <taxon>Metastrongylidae</taxon>
        <taxon>Parelaphostrongylus</taxon>
    </lineage>
</organism>
<dbReference type="PANTHER" id="PTHR11785">
    <property type="entry name" value="AMINO ACID TRANSPORTER"/>
    <property type="match status" value="1"/>
</dbReference>
<feature type="transmembrane region" description="Helical" evidence="5">
    <location>
        <begin position="208"/>
        <end position="227"/>
    </location>
</feature>
<evidence type="ECO:0000256" key="5">
    <source>
        <dbReference type="SAM" id="Phobius"/>
    </source>
</evidence>
<dbReference type="AlphaFoldDB" id="A0AAD5MIM4"/>
<dbReference type="GO" id="GO:0016020">
    <property type="term" value="C:membrane"/>
    <property type="evidence" value="ECO:0007669"/>
    <property type="project" value="UniProtKB-SubCell"/>
</dbReference>
<dbReference type="EMBL" id="JAHQIW010000714">
    <property type="protein sequence ID" value="KAJ1349672.1"/>
    <property type="molecule type" value="Genomic_DNA"/>
</dbReference>
<feature type="transmembrane region" description="Helical" evidence="5">
    <location>
        <begin position="41"/>
        <end position="65"/>
    </location>
</feature>
<feature type="transmembrane region" description="Helical" evidence="5">
    <location>
        <begin position="137"/>
        <end position="157"/>
    </location>
</feature>
<protein>
    <submittedName>
        <fullName evidence="6">Uncharacterized protein</fullName>
    </submittedName>
</protein>
<accession>A0AAD5MIM4</accession>
<keyword evidence="2 5" id="KW-0812">Transmembrane</keyword>
<evidence type="ECO:0000256" key="1">
    <source>
        <dbReference type="ARBA" id="ARBA00004141"/>
    </source>
</evidence>
<dbReference type="InterPro" id="IPR002293">
    <property type="entry name" value="AA/rel_permease1"/>
</dbReference>
<comment type="caution">
    <text evidence="6">The sequence shown here is derived from an EMBL/GenBank/DDBJ whole genome shotgun (WGS) entry which is preliminary data.</text>
</comment>
<feature type="transmembrane region" description="Helical" evidence="5">
    <location>
        <begin position="9"/>
        <end position="29"/>
    </location>
</feature>
<evidence type="ECO:0000313" key="6">
    <source>
        <dbReference type="EMBL" id="KAJ1349672.1"/>
    </source>
</evidence>
<gene>
    <name evidence="6" type="ORF">KIN20_005278</name>
</gene>
<feature type="transmembrane region" description="Helical" evidence="5">
    <location>
        <begin position="286"/>
        <end position="308"/>
    </location>
</feature>